<name>G6AYC0_9BACT</name>
<dbReference type="AlphaFoldDB" id="G6AYC0"/>
<reference evidence="1 2" key="1">
    <citation type="submission" date="2011-08" db="EMBL/GenBank/DDBJ databases">
        <authorList>
            <person name="Weinstock G."/>
            <person name="Sodergren E."/>
            <person name="Clifton S."/>
            <person name="Fulton L."/>
            <person name="Fulton B."/>
            <person name="Courtney L."/>
            <person name="Fronick C."/>
            <person name="Harrison M."/>
            <person name="Strong C."/>
            <person name="Farmer C."/>
            <person name="Delahaunty K."/>
            <person name="Markovic C."/>
            <person name="Hall O."/>
            <person name="Minx P."/>
            <person name="Tomlinson C."/>
            <person name="Mitreva M."/>
            <person name="Hou S."/>
            <person name="Chen J."/>
            <person name="Wollam A."/>
            <person name="Pepin K.H."/>
            <person name="Johnson M."/>
            <person name="Bhonagiri V."/>
            <person name="Zhang X."/>
            <person name="Suruliraj S."/>
            <person name="Warren W."/>
            <person name="Chinwalla A."/>
            <person name="Mardis E.R."/>
            <person name="Wilson R.K."/>
        </authorList>
    </citation>
    <scope>NUCLEOTIDE SEQUENCE [LARGE SCALE GENOMIC DNA]</scope>
    <source>
        <strain evidence="1 2">DSM 18206</strain>
    </source>
</reference>
<organism evidence="1 2">
    <name type="scientific">Leyella stercorea DSM 18206</name>
    <dbReference type="NCBI Taxonomy" id="1002367"/>
    <lineage>
        <taxon>Bacteria</taxon>
        <taxon>Pseudomonadati</taxon>
        <taxon>Bacteroidota</taxon>
        <taxon>Bacteroidia</taxon>
        <taxon>Bacteroidales</taxon>
        <taxon>Prevotellaceae</taxon>
        <taxon>Leyella</taxon>
    </lineage>
</organism>
<dbReference type="EMBL" id="AFZZ01000146">
    <property type="protein sequence ID" value="EHJ39446.1"/>
    <property type="molecule type" value="Genomic_DNA"/>
</dbReference>
<sequence>GERIDVFAHSRMYCLHCKYTTKLRNDKEINALFASYKGVQQSLLHQQSNRAPTLQSSHRLQKLLAQDILPQIADVHRWLGGALSHRMHGMHGSLLLWLVQWGPLHPLGGCVGMAGMPHPPTIAQTGCPKILCASVASVEGYLSKKYLCASVSSVGGLLSKKHLCASVQSVGGPYTPKLLWVRCILWEYAVAAWLVQ</sequence>
<gene>
    <name evidence="1" type="ORF">HMPREF0673_01630</name>
</gene>
<evidence type="ECO:0000313" key="2">
    <source>
        <dbReference type="Proteomes" id="UP000004407"/>
    </source>
</evidence>
<comment type="caution">
    <text evidence="1">The sequence shown here is derived from an EMBL/GenBank/DDBJ whole genome shotgun (WGS) entry which is preliminary data.</text>
</comment>
<dbReference type="HOGENOM" id="CLU_1386859_0_0_10"/>
<proteinExistence type="predicted"/>
<protein>
    <submittedName>
        <fullName evidence="1">Uncharacterized protein</fullName>
    </submittedName>
</protein>
<feature type="non-terminal residue" evidence="1">
    <location>
        <position position="1"/>
    </location>
</feature>
<evidence type="ECO:0000313" key="1">
    <source>
        <dbReference type="EMBL" id="EHJ39446.1"/>
    </source>
</evidence>
<accession>G6AYC0</accession>
<dbReference type="Proteomes" id="UP000004407">
    <property type="component" value="Unassembled WGS sequence"/>
</dbReference>